<evidence type="ECO:0000313" key="3">
    <source>
        <dbReference type="EMBL" id="MEI4769446.1"/>
    </source>
</evidence>
<protein>
    <submittedName>
        <fullName evidence="3">PH domain-containing protein</fullName>
    </submittedName>
</protein>
<feature type="transmembrane region" description="Helical" evidence="1">
    <location>
        <begin position="39"/>
        <end position="61"/>
    </location>
</feature>
<dbReference type="Pfam" id="PF06713">
    <property type="entry name" value="bPH_4"/>
    <property type="match status" value="1"/>
</dbReference>
<feature type="transmembrane region" description="Helical" evidence="1">
    <location>
        <begin position="9"/>
        <end position="33"/>
    </location>
</feature>
<dbReference type="InterPro" id="IPR009589">
    <property type="entry name" value="PH_YyaB-like"/>
</dbReference>
<keyword evidence="1" id="KW-0472">Membrane</keyword>
<evidence type="ECO:0000259" key="2">
    <source>
        <dbReference type="Pfam" id="PF06713"/>
    </source>
</evidence>
<sequence length="149" mass="17381">MVFRSKVDIFFNTFIFLVVLIMGAISLLFPQFIYEETSLSIVIIMSAIFIISVGFMLWYVISIKYVFYEDYLLIKGGPFRSKIPYQNITKVSPTTDRFTGYRISSSDNGLELFYKSATFGSIKIVPKDRKEFITELRKRCPNTQIQEFE</sequence>
<evidence type="ECO:0000313" key="4">
    <source>
        <dbReference type="Proteomes" id="UP001364890"/>
    </source>
</evidence>
<dbReference type="Proteomes" id="UP001364890">
    <property type="component" value="Unassembled WGS sequence"/>
</dbReference>
<comment type="caution">
    <text evidence="3">The sequence shown here is derived from an EMBL/GenBank/DDBJ whole genome shotgun (WGS) entry which is preliminary data.</text>
</comment>
<keyword evidence="1" id="KW-1133">Transmembrane helix</keyword>
<feature type="domain" description="Uncharacterized protein YyaB-like PH" evidence="2">
    <location>
        <begin position="63"/>
        <end position="140"/>
    </location>
</feature>
<dbReference type="RefSeq" id="WP_336496997.1">
    <property type="nucleotide sequence ID" value="NZ_JBAWSY010000003.1"/>
</dbReference>
<reference evidence="3 4" key="1">
    <citation type="submission" date="2024-01" db="EMBL/GenBank/DDBJ databases">
        <title>Seven novel Bacillus-like species.</title>
        <authorList>
            <person name="Liu G."/>
        </authorList>
    </citation>
    <scope>NUCLEOTIDE SEQUENCE [LARGE SCALE GENOMIC DNA]</scope>
    <source>
        <strain evidence="3 4">FJAT-51614</strain>
    </source>
</reference>
<proteinExistence type="predicted"/>
<organism evidence="3 4">
    <name type="scientific">Psychrobacillus mangrovi</name>
    <dbReference type="NCBI Taxonomy" id="3117745"/>
    <lineage>
        <taxon>Bacteria</taxon>
        <taxon>Bacillati</taxon>
        <taxon>Bacillota</taxon>
        <taxon>Bacilli</taxon>
        <taxon>Bacillales</taxon>
        <taxon>Bacillaceae</taxon>
        <taxon>Psychrobacillus</taxon>
    </lineage>
</organism>
<name>A0ABU8F362_9BACI</name>
<keyword evidence="4" id="KW-1185">Reference proteome</keyword>
<dbReference type="EMBL" id="JBAWSY010000003">
    <property type="protein sequence ID" value="MEI4769446.1"/>
    <property type="molecule type" value="Genomic_DNA"/>
</dbReference>
<gene>
    <name evidence="3" type="ORF">WAX74_07275</name>
</gene>
<keyword evidence="1" id="KW-0812">Transmembrane</keyword>
<evidence type="ECO:0000256" key="1">
    <source>
        <dbReference type="SAM" id="Phobius"/>
    </source>
</evidence>
<accession>A0ABU8F362</accession>